<protein>
    <submittedName>
        <fullName evidence="3">Tetratricopeptide repeat protein</fullName>
    </submittedName>
</protein>
<evidence type="ECO:0000313" key="3">
    <source>
        <dbReference type="EMBL" id="MXO67924.1"/>
    </source>
</evidence>
<keyword evidence="1" id="KW-0802">TPR repeat</keyword>
<dbReference type="Gene3D" id="1.25.40.10">
    <property type="entry name" value="Tetratricopeptide repeat domain"/>
    <property type="match status" value="1"/>
</dbReference>
<dbReference type="PROSITE" id="PS50005">
    <property type="entry name" value="TPR"/>
    <property type="match status" value="2"/>
</dbReference>
<keyword evidence="2" id="KW-1133">Transmembrane helix</keyword>
<evidence type="ECO:0000256" key="1">
    <source>
        <dbReference type="PROSITE-ProRule" id="PRU00339"/>
    </source>
</evidence>
<keyword evidence="4" id="KW-1185">Reference proteome</keyword>
<dbReference type="InterPro" id="IPR011990">
    <property type="entry name" value="TPR-like_helical_dom_sf"/>
</dbReference>
<feature type="transmembrane region" description="Helical" evidence="2">
    <location>
        <begin position="15"/>
        <end position="37"/>
    </location>
</feature>
<organism evidence="3 4">
    <name type="scientific">Pelagerythrobacter marinus</name>
    <dbReference type="NCBI Taxonomy" id="538382"/>
    <lineage>
        <taxon>Bacteria</taxon>
        <taxon>Pseudomonadati</taxon>
        <taxon>Pseudomonadota</taxon>
        <taxon>Alphaproteobacteria</taxon>
        <taxon>Sphingomonadales</taxon>
        <taxon>Erythrobacteraceae</taxon>
        <taxon>Pelagerythrobacter</taxon>
    </lineage>
</organism>
<name>A0ABW9USU7_9SPHN</name>
<keyword evidence="2" id="KW-0812">Transmembrane</keyword>
<dbReference type="InterPro" id="IPR019734">
    <property type="entry name" value="TPR_rpt"/>
</dbReference>
<keyword evidence="2" id="KW-0472">Membrane</keyword>
<evidence type="ECO:0000313" key="4">
    <source>
        <dbReference type="Proteomes" id="UP000444401"/>
    </source>
</evidence>
<feature type="repeat" description="TPR" evidence="1">
    <location>
        <begin position="82"/>
        <end position="115"/>
    </location>
</feature>
<reference evidence="3 4" key="1">
    <citation type="submission" date="2019-12" db="EMBL/GenBank/DDBJ databases">
        <title>Genomic-based taxomic classification of the family Erythrobacteraceae.</title>
        <authorList>
            <person name="Xu L."/>
        </authorList>
    </citation>
    <scope>NUCLEOTIDE SEQUENCE [LARGE SCALE GENOMIC DNA]</scope>
    <source>
        <strain evidence="3 4">H32</strain>
    </source>
</reference>
<feature type="repeat" description="TPR" evidence="1">
    <location>
        <begin position="48"/>
        <end position="81"/>
    </location>
</feature>
<sequence>MAEEPSANVPPFQELIMRFAPAAAALSLVVAITASVGQGAEREADPRAAMLVAQGRAAMDAQDPQRAIDAFEAALAVDPGHTAIFLELARAARAEGLQGKAIHYYREALARDPGNLAAISGEGEALVEKGAVEKAKANLAKLHSMCGEGCVEAQRLAGAIQRGPRAPVLTAEAVMPDAQASQAN</sequence>
<dbReference type="SMART" id="SM00028">
    <property type="entry name" value="TPR"/>
    <property type="match status" value="2"/>
</dbReference>
<dbReference type="Pfam" id="PF13432">
    <property type="entry name" value="TPR_16"/>
    <property type="match status" value="1"/>
</dbReference>
<gene>
    <name evidence="3" type="ORF">GRI72_03635</name>
</gene>
<dbReference type="Proteomes" id="UP000444401">
    <property type="component" value="Unassembled WGS sequence"/>
</dbReference>
<dbReference type="SUPFAM" id="SSF48452">
    <property type="entry name" value="TPR-like"/>
    <property type="match status" value="1"/>
</dbReference>
<comment type="caution">
    <text evidence="3">The sequence shown here is derived from an EMBL/GenBank/DDBJ whole genome shotgun (WGS) entry which is preliminary data.</text>
</comment>
<evidence type="ECO:0000256" key="2">
    <source>
        <dbReference type="SAM" id="Phobius"/>
    </source>
</evidence>
<accession>A0ABW9USU7</accession>
<dbReference type="EMBL" id="WTYO01000001">
    <property type="protein sequence ID" value="MXO67924.1"/>
    <property type="molecule type" value="Genomic_DNA"/>
</dbReference>
<proteinExistence type="predicted"/>